<dbReference type="Pfam" id="PF00085">
    <property type="entry name" value="Thioredoxin"/>
    <property type="match status" value="1"/>
</dbReference>
<accession>R7QBK7</accession>
<keyword evidence="4 5" id="KW-0472">Membrane</keyword>
<evidence type="ECO:0000259" key="6">
    <source>
        <dbReference type="PROSITE" id="PS51352"/>
    </source>
</evidence>
<dbReference type="OMA" id="STMITHE"/>
<dbReference type="InterPro" id="IPR045888">
    <property type="entry name" value="Erv"/>
</dbReference>
<gene>
    <name evidence="7" type="ORF">CHC_T00008721001</name>
</gene>
<organism evidence="7 8">
    <name type="scientific">Chondrus crispus</name>
    <name type="common">Carrageen Irish moss</name>
    <name type="synonym">Polymorpha crispa</name>
    <dbReference type="NCBI Taxonomy" id="2769"/>
    <lineage>
        <taxon>Eukaryota</taxon>
        <taxon>Rhodophyta</taxon>
        <taxon>Florideophyceae</taxon>
        <taxon>Rhodymeniophycidae</taxon>
        <taxon>Gigartinales</taxon>
        <taxon>Gigartinaceae</taxon>
        <taxon>Chondrus</taxon>
    </lineage>
</organism>
<evidence type="ECO:0000256" key="4">
    <source>
        <dbReference type="ARBA" id="ARBA00023136"/>
    </source>
</evidence>
<dbReference type="Pfam" id="PF07970">
    <property type="entry name" value="COPIIcoated_ERV"/>
    <property type="match status" value="1"/>
</dbReference>
<reference evidence="8" key="1">
    <citation type="journal article" date="2013" name="Proc. Natl. Acad. Sci. U.S.A.">
        <title>Genome structure and metabolic features in the red seaweed Chondrus crispus shed light on evolution of the Archaeplastida.</title>
        <authorList>
            <person name="Collen J."/>
            <person name="Porcel B."/>
            <person name="Carre W."/>
            <person name="Ball S.G."/>
            <person name="Chaparro C."/>
            <person name="Tonon T."/>
            <person name="Barbeyron T."/>
            <person name="Michel G."/>
            <person name="Noel B."/>
            <person name="Valentin K."/>
            <person name="Elias M."/>
            <person name="Artiguenave F."/>
            <person name="Arun A."/>
            <person name="Aury J.M."/>
            <person name="Barbosa-Neto J.F."/>
            <person name="Bothwell J.H."/>
            <person name="Bouget F.Y."/>
            <person name="Brillet L."/>
            <person name="Cabello-Hurtado F."/>
            <person name="Capella-Gutierrez S."/>
            <person name="Charrier B."/>
            <person name="Cladiere L."/>
            <person name="Cock J.M."/>
            <person name="Coelho S.M."/>
            <person name="Colleoni C."/>
            <person name="Czjzek M."/>
            <person name="Da Silva C."/>
            <person name="Delage L."/>
            <person name="Denoeud F."/>
            <person name="Deschamps P."/>
            <person name="Dittami S.M."/>
            <person name="Gabaldon T."/>
            <person name="Gachon C.M."/>
            <person name="Groisillier A."/>
            <person name="Herve C."/>
            <person name="Jabbari K."/>
            <person name="Katinka M."/>
            <person name="Kloareg B."/>
            <person name="Kowalczyk N."/>
            <person name="Labadie K."/>
            <person name="Leblanc C."/>
            <person name="Lopez P.J."/>
            <person name="McLachlan D.H."/>
            <person name="Meslet-Cladiere L."/>
            <person name="Moustafa A."/>
            <person name="Nehr Z."/>
            <person name="Nyvall Collen P."/>
            <person name="Panaud O."/>
            <person name="Partensky F."/>
            <person name="Poulain J."/>
            <person name="Rensing S.A."/>
            <person name="Rousvoal S."/>
            <person name="Samson G."/>
            <person name="Symeonidi A."/>
            <person name="Weissenbach J."/>
            <person name="Zambounis A."/>
            <person name="Wincker P."/>
            <person name="Boyen C."/>
        </authorList>
    </citation>
    <scope>NUCLEOTIDE SEQUENCE [LARGE SCALE GENOMIC DNA]</scope>
    <source>
        <strain evidence="8">cv. Stackhouse</strain>
    </source>
</reference>
<feature type="transmembrane region" description="Helical" evidence="5">
    <location>
        <begin position="26"/>
        <end position="47"/>
    </location>
</feature>
<evidence type="ECO:0000256" key="2">
    <source>
        <dbReference type="ARBA" id="ARBA00022692"/>
    </source>
</evidence>
<proteinExistence type="predicted"/>
<dbReference type="OrthoDB" id="72053at2759"/>
<dbReference type="GO" id="GO:0005783">
    <property type="term" value="C:endoplasmic reticulum"/>
    <property type="evidence" value="ECO:0007669"/>
    <property type="project" value="TreeGrafter"/>
</dbReference>
<dbReference type="AlphaFoldDB" id="R7QBK7"/>
<dbReference type="GO" id="GO:0016853">
    <property type="term" value="F:isomerase activity"/>
    <property type="evidence" value="ECO:0007669"/>
    <property type="project" value="UniProtKB-KW"/>
</dbReference>
<dbReference type="Gramene" id="CDF35887">
    <property type="protein sequence ID" value="CDF35887"/>
    <property type="gene ID" value="CHC_T00008721001"/>
</dbReference>
<comment type="subcellular location">
    <subcellularLocation>
        <location evidence="1">Membrane</location>
    </subcellularLocation>
</comment>
<dbReference type="STRING" id="2769.R7QBK7"/>
<keyword evidence="8" id="KW-1185">Reference proteome</keyword>
<dbReference type="RefSeq" id="XP_005715706.1">
    <property type="nucleotide sequence ID" value="XM_005715649.1"/>
</dbReference>
<dbReference type="InterPro" id="IPR012936">
    <property type="entry name" value="Erv_C"/>
</dbReference>
<dbReference type="PANTHER" id="PTHR10984">
    <property type="entry name" value="ENDOPLASMIC RETICULUM-GOLGI INTERMEDIATE COMPARTMENT PROTEIN"/>
    <property type="match status" value="1"/>
</dbReference>
<dbReference type="SUPFAM" id="SSF52833">
    <property type="entry name" value="Thioredoxin-like"/>
    <property type="match status" value="1"/>
</dbReference>
<dbReference type="GeneID" id="17323419"/>
<dbReference type="InterPro" id="IPR013766">
    <property type="entry name" value="Thioredoxin_domain"/>
</dbReference>
<dbReference type="PANTHER" id="PTHR10984:SF37">
    <property type="entry name" value="PROTEIN DISULFIDE-ISOMERASE 5-3"/>
    <property type="match status" value="1"/>
</dbReference>
<dbReference type="Pfam" id="PF13850">
    <property type="entry name" value="ERGIC_N"/>
    <property type="match status" value="1"/>
</dbReference>
<evidence type="ECO:0000256" key="1">
    <source>
        <dbReference type="ARBA" id="ARBA00004370"/>
    </source>
</evidence>
<evidence type="ECO:0000313" key="7">
    <source>
        <dbReference type="EMBL" id="CDF35887.1"/>
    </source>
</evidence>
<name>R7QBK7_CHOCR</name>
<dbReference type="CDD" id="cd02961">
    <property type="entry name" value="PDI_a_family"/>
    <property type="match status" value="1"/>
</dbReference>
<dbReference type="Gene3D" id="3.40.30.10">
    <property type="entry name" value="Glutaredoxin"/>
    <property type="match status" value="1"/>
</dbReference>
<dbReference type="InterPro" id="IPR036249">
    <property type="entry name" value="Thioredoxin-like_sf"/>
</dbReference>
<keyword evidence="3 5" id="KW-1133">Transmembrane helix</keyword>
<dbReference type="KEGG" id="ccp:CHC_T00008721001"/>
<dbReference type="PROSITE" id="PS51352">
    <property type="entry name" value="THIOREDOXIN_2"/>
    <property type="match status" value="1"/>
</dbReference>
<feature type="domain" description="Thioredoxin" evidence="6">
    <location>
        <begin position="125"/>
        <end position="247"/>
    </location>
</feature>
<evidence type="ECO:0000256" key="5">
    <source>
        <dbReference type="SAM" id="Phobius"/>
    </source>
</evidence>
<keyword evidence="2 5" id="KW-0812">Transmembrane</keyword>
<sequence>MFKISMLDLFRKVPVDLTQATRRGGLLSLAVATIIGLVLFCEVWTYLEGETKSRIILDSNTESKLEINFEISFFELPCRFANVEVWDYLGNAKLNVDADISKTILGHEQNENHLTEYKDKGTVATQLVDKHEDAHLPEQVVELTSSNYGQYLKQNEYTFVIYYVNWCGFCKMALPVWSKFAKHLPSIRPNVKIAQVDCEKNAELCQATKITGYPTFIMFKGVNPLEEDYGGERSVEAFSKYVEKVSDTPPDDHNLKYQWQEGCLLGGRLLVNRVPGNFHISAKSDAHNFDQKSTNTSHLIHHLSFGGEMQHDLYMAVPKDIRVNISPLDDILFINHKEHMSHEHYIKVVSTHYQAGSLRRRKDVLGYQMATSNHQYKSDPNVPETRFSYDLSPTAVVISQAGRRWYEFLTSLCAIIGGTFTTFSLMDGVLHSMQRRLARPVTPSSKLT</sequence>
<evidence type="ECO:0000256" key="3">
    <source>
        <dbReference type="ARBA" id="ARBA00022989"/>
    </source>
</evidence>
<dbReference type="GO" id="GO:0030134">
    <property type="term" value="C:COPII-coated ER to Golgi transport vesicle"/>
    <property type="evidence" value="ECO:0007669"/>
    <property type="project" value="TreeGrafter"/>
</dbReference>
<evidence type="ECO:0000313" key="8">
    <source>
        <dbReference type="Proteomes" id="UP000012073"/>
    </source>
</evidence>
<dbReference type="InterPro" id="IPR039542">
    <property type="entry name" value="Erv_N"/>
</dbReference>
<protein>
    <submittedName>
        <fullName evidence="7">Protein disulfide-isomerase, PDIA-6 Membrane</fullName>
    </submittedName>
</protein>
<keyword evidence="7" id="KW-0413">Isomerase</keyword>
<dbReference type="Proteomes" id="UP000012073">
    <property type="component" value="Unassembled WGS sequence"/>
</dbReference>
<dbReference type="EMBL" id="HG001750">
    <property type="protein sequence ID" value="CDF35887.1"/>
    <property type="molecule type" value="Genomic_DNA"/>
</dbReference>
<dbReference type="GO" id="GO:0016020">
    <property type="term" value="C:membrane"/>
    <property type="evidence" value="ECO:0007669"/>
    <property type="project" value="UniProtKB-SubCell"/>
</dbReference>